<proteinExistence type="predicted"/>
<dbReference type="AlphaFoldDB" id="A0A1I7GPH5"/>
<evidence type="ECO:0000313" key="1">
    <source>
        <dbReference type="EMBL" id="SFU50337.1"/>
    </source>
</evidence>
<dbReference type="STRING" id="1224947.SAMN05216480_105147"/>
<dbReference type="Proteomes" id="UP000199138">
    <property type="component" value="Unassembled WGS sequence"/>
</dbReference>
<evidence type="ECO:0008006" key="3">
    <source>
        <dbReference type="Google" id="ProtNLM"/>
    </source>
</evidence>
<dbReference type="Pfam" id="PF14092">
    <property type="entry name" value="DUF4270"/>
    <property type="match status" value="1"/>
</dbReference>
<keyword evidence="2" id="KW-1185">Reference proteome</keyword>
<protein>
    <recommendedName>
        <fullName evidence="3">DUF4270 domain-containing protein</fullName>
    </recommendedName>
</protein>
<evidence type="ECO:0000313" key="2">
    <source>
        <dbReference type="Proteomes" id="UP000199138"/>
    </source>
</evidence>
<dbReference type="InterPro" id="IPR025366">
    <property type="entry name" value="DUF4270"/>
</dbReference>
<sequence>MWLALLILAVIACNTADDITLEAGETFTDTNVRVLKLDTFDLEFTTFKFDSVQMPLGDRILVGNYTDETFGKTSSQSFIEMIPESYDIDNEGVYDSIVLIMAYDNYYYNDTLNQMTFDVHEVTERIEPYNDETYFYNTSTLNYNENETLGSHSFMPRPMDGDSIRIKLDDEFGYNLFDQIQGNDITDLDEFRENFKGITVKSQDNTNGSVLGFSVDTEETMIRVYYRVPEDVSDIEQYFDLIISATSTPATYFNHIEADRSSTILASITNDQENLISSEDLDNAAYIQAGVGIAPRIRIPNLKSLYEIDGDGSVLNAVMKIYVNSENFSDQLFLNDSLYANTLDRHMDISEEITDYSGSSVFGTLLENSEFSEIYYSLPLTTYTDVILSSESDEDLYITLIPSEYESSVNRTILNDDETNNYTAVLELTYVIYNEED</sequence>
<gene>
    <name evidence="1" type="ORF">SAMN05216480_105147</name>
</gene>
<reference evidence="1 2" key="1">
    <citation type="submission" date="2016-10" db="EMBL/GenBank/DDBJ databases">
        <authorList>
            <person name="de Groot N.N."/>
        </authorList>
    </citation>
    <scope>NUCLEOTIDE SEQUENCE [LARGE SCALE GENOMIC DNA]</scope>
    <source>
        <strain evidence="1 2">CGMCC 1.12333</strain>
    </source>
</reference>
<organism evidence="1 2">
    <name type="scientific">Pustulibacterium marinum</name>
    <dbReference type="NCBI Taxonomy" id="1224947"/>
    <lineage>
        <taxon>Bacteria</taxon>
        <taxon>Pseudomonadati</taxon>
        <taxon>Bacteroidota</taxon>
        <taxon>Flavobacteriia</taxon>
        <taxon>Flavobacteriales</taxon>
        <taxon>Flavobacteriaceae</taxon>
        <taxon>Pustulibacterium</taxon>
    </lineage>
</organism>
<name>A0A1I7GPH5_9FLAO</name>
<dbReference type="EMBL" id="FPBK01000005">
    <property type="protein sequence ID" value="SFU50337.1"/>
    <property type="molecule type" value="Genomic_DNA"/>
</dbReference>
<accession>A0A1I7GPH5</accession>